<evidence type="ECO:0000256" key="1">
    <source>
        <dbReference type="SAM" id="MobiDB-lite"/>
    </source>
</evidence>
<dbReference type="Proteomes" id="UP000027180">
    <property type="component" value="Plasmid pRetIE4771d"/>
</dbReference>
<evidence type="ECO:0000313" key="3">
    <source>
        <dbReference type="Proteomes" id="UP000027180"/>
    </source>
</evidence>
<accession>A0A060IF40</accession>
<protein>
    <submittedName>
        <fullName evidence="2">Uncharacterized protein</fullName>
    </submittedName>
</protein>
<feature type="compositionally biased region" description="Basic and acidic residues" evidence="1">
    <location>
        <begin position="117"/>
        <end position="128"/>
    </location>
</feature>
<dbReference type="EMBL" id="CP006990">
    <property type="protein sequence ID" value="AIC30585.1"/>
    <property type="molecule type" value="Genomic_DNA"/>
</dbReference>
<organism evidence="2 3">
    <name type="scientific">Rhizobium etli bv. mimosae str. IE4771</name>
    <dbReference type="NCBI Taxonomy" id="1432050"/>
    <lineage>
        <taxon>Bacteria</taxon>
        <taxon>Pseudomonadati</taxon>
        <taxon>Pseudomonadota</taxon>
        <taxon>Alphaproteobacteria</taxon>
        <taxon>Hyphomicrobiales</taxon>
        <taxon>Rhizobiaceae</taxon>
        <taxon>Rhizobium/Agrobacterium group</taxon>
        <taxon>Rhizobium</taxon>
    </lineage>
</organism>
<feature type="region of interest" description="Disordered" evidence="1">
    <location>
        <begin position="95"/>
        <end position="147"/>
    </location>
</feature>
<dbReference type="KEGG" id="rei:IE4771_PD00030"/>
<reference evidence="2 3" key="1">
    <citation type="submission" date="2013-12" db="EMBL/GenBank/DDBJ databases">
        <title>Complete genome sequence of Rhizobium etli bv. mimosae IE4771.</title>
        <authorList>
            <person name="Bustos P."/>
            <person name="Santamaria R.I."/>
            <person name="Lozano L."/>
            <person name="Ormeno-Orrillo E."/>
            <person name="Rogel M.A."/>
            <person name="Romero D."/>
            <person name="Cevallos M.A."/>
            <person name="Martinez-Romero E."/>
            <person name="Gonzalez V."/>
        </authorList>
    </citation>
    <scope>NUCLEOTIDE SEQUENCE [LARGE SCALE GENOMIC DNA]</scope>
    <source>
        <strain evidence="2 3">IE4771</strain>
        <plasmid evidence="3">Plasmid pRetIE4771d</plasmid>
    </source>
</reference>
<evidence type="ECO:0000313" key="2">
    <source>
        <dbReference type="EMBL" id="AIC30585.1"/>
    </source>
</evidence>
<dbReference type="HOGENOM" id="CLU_1229060_0_0_5"/>
<gene>
    <name evidence="2" type="ORF">IE4771_PD00030</name>
</gene>
<name>A0A060IF40_RHIET</name>
<dbReference type="AlphaFoldDB" id="A0A060IF40"/>
<proteinExistence type="predicted"/>
<keyword evidence="2" id="KW-0614">Plasmid</keyword>
<sequence length="225" mass="25038">MAASTQTFQDAAGAQESLILRCPAGARRTRRVHRDRNSAVKLRQRAFGSAPSLVRDGSFAAAAGETNPRCACFARSLSVLFNVWGHPMREVGEYRAARRSGEPDTDVLEGRPKRRRFSEERSPARERAPGFNNDRQHGRRSAVHRADAAWRDGASARYDVGRQDGEFKPAVGSILRRCRCEPGAWLQMRRLFLASRQFWCDVVRGQPVQPVALCCLLDVGTLSSA</sequence>
<geneLocation type="plasmid" evidence="2 3">
    <name>pRetIE4771d</name>
</geneLocation>